<feature type="domain" description="Reverse transcriptase Ty1/copia-type" evidence="1">
    <location>
        <begin position="24"/>
        <end position="119"/>
    </location>
</feature>
<evidence type="ECO:0000313" key="2">
    <source>
        <dbReference type="EMBL" id="KAE8975682.1"/>
    </source>
</evidence>
<sequence length="123" mass="13950">MKSKEASEWVKAMNSELKAHADNGSWTLIRRAAGVRPIGCRWVFAKKRNEHGRVVRYKARLVAKGFKQKFGVDFFETYSHVANMNSIRVVLSVVVAEAYVTEQLDTDTAFLNSDLKEQVRSTA</sequence>
<dbReference type="AlphaFoldDB" id="A0A6A3I2P3"/>
<reference evidence="2 3" key="1">
    <citation type="submission" date="2018-09" db="EMBL/GenBank/DDBJ databases">
        <title>Genomic investigation of the strawberry pathogen Phytophthora fragariae indicates pathogenicity is determined by transcriptional variation in three key races.</title>
        <authorList>
            <person name="Adams T.M."/>
            <person name="Armitage A.D."/>
            <person name="Sobczyk M.K."/>
            <person name="Bates H.J."/>
            <person name="Dunwell J.M."/>
            <person name="Nellist C.F."/>
            <person name="Harrison R.J."/>
        </authorList>
    </citation>
    <scope>NUCLEOTIDE SEQUENCE [LARGE SCALE GENOMIC DNA]</scope>
    <source>
        <strain evidence="2 3">SCRP324</strain>
    </source>
</reference>
<dbReference type="Pfam" id="PF07727">
    <property type="entry name" value="RVT_2"/>
    <property type="match status" value="1"/>
</dbReference>
<protein>
    <recommendedName>
        <fullName evidence="1">Reverse transcriptase Ty1/copia-type domain-containing protein</fullName>
    </recommendedName>
</protein>
<dbReference type="EMBL" id="QXFU01003402">
    <property type="protein sequence ID" value="KAE8975682.1"/>
    <property type="molecule type" value="Genomic_DNA"/>
</dbReference>
<evidence type="ECO:0000313" key="3">
    <source>
        <dbReference type="Proteomes" id="UP000435112"/>
    </source>
</evidence>
<proteinExistence type="predicted"/>
<gene>
    <name evidence="2" type="ORF">PR002_g25536</name>
</gene>
<organism evidence="2 3">
    <name type="scientific">Phytophthora rubi</name>
    <dbReference type="NCBI Taxonomy" id="129364"/>
    <lineage>
        <taxon>Eukaryota</taxon>
        <taxon>Sar</taxon>
        <taxon>Stramenopiles</taxon>
        <taxon>Oomycota</taxon>
        <taxon>Peronosporomycetes</taxon>
        <taxon>Peronosporales</taxon>
        <taxon>Peronosporaceae</taxon>
        <taxon>Phytophthora</taxon>
    </lineage>
</organism>
<name>A0A6A3I2P3_9STRA</name>
<dbReference type="Proteomes" id="UP000435112">
    <property type="component" value="Unassembled WGS sequence"/>
</dbReference>
<dbReference type="OrthoDB" id="95475at2759"/>
<accession>A0A6A3I2P3</accession>
<comment type="caution">
    <text evidence="2">The sequence shown here is derived from an EMBL/GenBank/DDBJ whole genome shotgun (WGS) entry which is preliminary data.</text>
</comment>
<dbReference type="InterPro" id="IPR013103">
    <property type="entry name" value="RVT_2"/>
</dbReference>
<evidence type="ECO:0000259" key="1">
    <source>
        <dbReference type="Pfam" id="PF07727"/>
    </source>
</evidence>